<organism evidence="1 2">
    <name type="scientific">Halobellus rarus</name>
    <dbReference type="NCBI Taxonomy" id="1126237"/>
    <lineage>
        <taxon>Archaea</taxon>
        <taxon>Methanobacteriati</taxon>
        <taxon>Methanobacteriota</taxon>
        <taxon>Stenosarchaea group</taxon>
        <taxon>Halobacteria</taxon>
        <taxon>Halobacteriales</taxon>
        <taxon>Haloferacaceae</taxon>
        <taxon>Halobellus</taxon>
    </lineage>
</organism>
<sequence>MPEQDPTTKQEFQEAMDDLILRALENGVPIDDGGYELRHDAKTRDLEVMIFRLKKSG</sequence>
<evidence type="ECO:0008006" key="3">
    <source>
        <dbReference type="Google" id="ProtNLM"/>
    </source>
</evidence>
<name>A0ABD6CQX2_9EURY</name>
<gene>
    <name evidence="1" type="ORF">ACFSBX_16665</name>
</gene>
<keyword evidence="2" id="KW-1185">Reference proteome</keyword>
<dbReference type="Proteomes" id="UP001597085">
    <property type="component" value="Unassembled WGS sequence"/>
</dbReference>
<reference evidence="1 2" key="1">
    <citation type="journal article" date="2019" name="Int. J. Syst. Evol. Microbiol.">
        <title>The Global Catalogue of Microorganisms (GCM) 10K type strain sequencing project: providing services to taxonomists for standard genome sequencing and annotation.</title>
        <authorList>
            <consortium name="The Broad Institute Genomics Platform"/>
            <consortium name="The Broad Institute Genome Sequencing Center for Infectious Disease"/>
            <person name="Wu L."/>
            <person name="Ma J."/>
        </authorList>
    </citation>
    <scope>NUCLEOTIDE SEQUENCE [LARGE SCALE GENOMIC DNA]</scope>
    <source>
        <strain evidence="1 2">CGMCC 1.12121</strain>
    </source>
</reference>
<comment type="caution">
    <text evidence="1">The sequence shown here is derived from an EMBL/GenBank/DDBJ whole genome shotgun (WGS) entry which is preliminary data.</text>
</comment>
<evidence type="ECO:0000313" key="2">
    <source>
        <dbReference type="Proteomes" id="UP001597085"/>
    </source>
</evidence>
<dbReference type="AlphaFoldDB" id="A0ABD6CQX2"/>
<evidence type="ECO:0000313" key="1">
    <source>
        <dbReference type="EMBL" id="MFD1600573.1"/>
    </source>
</evidence>
<protein>
    <recommendedName>
        <fullName evidence="3">Amphi-Trp domain-containing protein</fullName>
    </recommendedName>
</protein>
<dbReference type="RefSeq" id="WP_390278158.1">
    <property type="nucleotide sequence ID" value="NZ_JBHUDK010000016.1"/>
</dbReference>
<accession>A0ABD6CQX2</accession>
<proteinExistence type="predicted"/>
<dbReference type="EMBL" id="JBHUDK010000016">
    <property type="protein sequence ID" value="MFD1600573.1"/>
    <property type="molecule type" value="Genomic_DNA"/>
</dbReference>